<evidence type="ECO:0000313" key="1">
    <source>
        <dbReference type="EMBL" id="KAB1277246.1"/>
    </source>
</evidence>
<organism evidence="1 2">
    <name type="scientific">Camelus dromedarius</name>
    <name type="common">Dromedary</name>
    <name type="synonym">Arabian camel</name>
    <dbReference type="NCBI Taxonomy" id="9838"/>
    <lineage>
        <taxon>Eukaryota</taxon>
        <taxon>Metazoa</taxon>
        <taxon>Chordata</taxon>
        <taxon>Craniata</taxon>
        <taxon>Vertebrata</taxon>
        <taxon>Euteleostomi</taxon>
        <taxon>Mammalia</taxon>
        <taxon>Eutheria</taxon>
        <taxon>Laurasiatheria</taxon>
        <taxon>Artiodactyla</taxon>
        <taxon>Tylopoda</taxon>
        <taxon>Camelidae</taxon>
        <taxon>Camelus</taxon>
    </lineage>
</organism>
<keyword evidence="2" id="KW-1185">Reference proteome</keyword>
<name>A0A5N4E2K7_CAMDR</name>
<dbReference type="AlphaFoldDB" id="A0A5N4E2K7"/>
<protein>
    <submittedName>
        <fullName evidence="1">Transcription factor 12</fullName>
    </submittedName>
</protein>
<comment type="caution">
    <text evidence="1">The sequence shown here is derived from an EMBL/GenBank/DDBJ whole genome shotgun (WGS) entry which is preliminary data.</text>
</comment>
<proteinExistence type="predicted"/>
<sequence length="84" mass="9698">MNPQQQRMAAIGTDKELSDLLDFSAWENQTNDTGKQSVQWIRLKMCSRKTMEPVIGSVPLLFDTNYESSNELLSDFVPWEEDEI</sequence>
<dbReference type="EMBL" id="JWIN03000006">
    <property type="protein sequence ID" value="KAB1277246.1"/>
    <property type="molecule type" value="Genomic_DNA"/>
</dbReference>
<gene>
    <name evidence="1" type="ORF">Cadr_000005295</name>
</gene>
<reference evidence="1 2" key="1">
    <citation type="journal article" date="2019" name="Mol. Ecol. Resour.">
        <title>Improving Illumina assemblies with Hi-C and long reads: an example with the North African dromedary.</title>
        <authorList>
            <person name="Elbers J.P."/>
            <person name="Rogers M.F."/>
            <person name="Perelman P.L."/>
            <person name="Proskuryakova A.A."/>
            <person name="Serdyukova N.A."/>
            <person name="Johnson W.E."/>
            <person name="Horin P."/>
            <person name="Corander J."/>
            <person name="Murphy D."/>
            <person name="Burger P.A."/>
        </authorList>
    </citation>
    <scope>NUCLEOTIDE SEQUENCE [LARGE SCALE GENOMIC DNA]</scope>
    <source>
        <strain evidence="1">Drom800</strain>
        <tissue evidence="1">Blood</tissue>
    </source>
</reference>
<evidence type="ECO:0000313" key="2">
    <source>
        <dbReference type="Proteomes" id="UP000299084"/>
    </source>
</evidence>
<dbReference type="Proteomes" id="UP000299084">
    <property type="component" value="Unassembled WGS sequence"/>
</dbReference>
<accession>A0A5N4E2K7</accession>